<evidence type="ECO:0000313" key="2">
    <source>
        <dbReference type="EMBL" id="VDN18280.1"/>
    </source>
</evidence>
<name>A0A183DQR7_9BILA</name>
<dbReference type="EMBL" id="UYRT01078318">
    <property type="protein sequence ID" value="VDN18280.1"/>
    <property type="molecule type" value="Genomic_DNA"/>
</dbReference>
<dbReference type="Proteomes" id="UP000271098">
    <property type="component" value="Unassembled WGS sequence"/>
</dbReference>
<evidence type="ECO:0000313" key="3">
    <source>
        <dbReference type="Proteomes" id="UP000271098"/>
    </source>
</evidence>
<evidence type="ECO:0000256" key="1">
    <source>
        <dbReference type="SAM" id="MobiDB-lite"/>
    </source>
</evidence>
<reference evidence="4" key="1">
    <citation type="submission" date="2016-06" db="UniProtKB">
        <authorList>
            <consortium name="WormBaseParasite"/>
        </authorList>
    </citation>
    <scope>IDENTIFICATION</scope>
</reference>
<dbReference type="WBParaSite" id="GPUH_0001107101-mRNA-1">
    <property type="protein sequence ID" value="GPUH_0001107101-mRNA-1"/>
    <property type="gene ID" value="GPUH_0001107101"/>
</dbReference>
<dbReference type="AlphaFoldDB" id="A0A183DQR7"/>
<reference evidence="2 3" key="2">
    <citation type="submission" date="2018-11" db="EMBL/GenBank/DDBJ databases">
        <authorList>
            <consortium name="Pathogen Informatics"/>
        </authorList>
    </citation>
    <scope>NUCLEOTIDE SEQUENCE [LARGE SCALE GENOMIC DNA]</scope>
</reference>
<sequence length="70" mass="7298">MGGNASLPISHYQSWSTGFFVRIAVQIFISFDISMTSSSLTAPALLKSPATSMGPACNSTPPTSDKGLAF</sequence>
<feature type="region of interest" description="Disordered" evidence="1">
    <location>
        <begin position="48"/>
        <end position="70"/>
    </location>
</feature>
<accession>A0A183DQR7</accession>
<organism evidence="4">
    <name type="scientific">Gongylonema pulchrum</name>
    <dbReference type="NCBI Taxonomy" id="637853"/>
    <lineage>
        <taxon>Eukaryota</taxon>
        <taxon>Metazoa</taxon>
        <taxon>Ecdysozoa</taxon>
        <taxon>Nematoda</taxon>
        <taxon>Chromadorea</taxon>
        <taxon>Rhabditida</taxon>
        <taxon>Spirurina</taxon>
        <taxon>Spiruromorpha</taxon>
        <taxon>Spiruroidea</taxon>
        <taxon>Gongylonematidae</taxon>
        <taxon>Gongylonema</taxon>
    </lineage>
</organism>
<keyword evidence="3" id="KW-1185">Reference proteome</keyword>
<protein>
    <submittedName>
        <fullName evidence="2 4">Uncharacterized protein</fullName>
    </submittedName>
</protein>
<evidence type="ECO:0000313" key="4">
    <source>
        <dbReference type="WBParaSite" id="GPUH_0001107101-mRNA-1"/>
    </source>
</evidence>
<gene>
    <name evidence="2" type="ORF">GPUH_LOCUS11058</name>
</gene>
<proteinExistence type="predicted"/>